<evidence type="ECO:0000313" key="1">
    <source>
        <dbReference type="EMBL" id="OYR32947.1"/>
    </source>
</evidence>
<dbReference type="InterPro" id="IPR053842">
    <property type="entry name" value="NikA-like"/>
</dbReference>
<protein>
    <submittedName>
        <fullName evidence="1">Bacterial mobilization family protein</fullName>
    </submittedName>
</protein>
<comment type="caution">
    <text evidence="1">The sequence shown here is derived from an EMBL/GenBank/DDBJ whole genome shotgun (WGS) entry which is preliminary data.</text>
</comment>
<evidence type="ECO:0000313" key="2">
    <source>
        <dbReference type="Proteomes" id="UP000216363"/>
    </source>
</evidence>
<proteinExistence type="predicted"/>
<gene>
    <name evidence="1" type="ORF">CES86_5336</name>
</gene>
<reference evidence="1 2" key="1">
    <citation type="submission" date="2017-07" db="EMBL/GenBank/DDBJ databases">
        <title>Draft genome of Ochrobactrum lupini type strain LUP21.</title>
        <authorList>
            <person name="Krzyzanowska D.M."/>
            <person name="Jafra S."/>
        </authorList>
    </citation>
    <scope>NUCLEOTIDE SEQUENCE [LARGE SCALE GENOMIC DNA]</scope>
    <source>
        <strain evidence="1 2">LUP21</strain>
    </source>
</reference>
<dbReference type="EMBL" id="NNRN01000004">
    <property type="protein sequence ID" value="OYR32947.1"/>
    <property type="molecule type" value="Genomic_DNA"/>
</dbReference>
<name>A0A256H0J0_9HYPH</name>
<accession>A0A256H0J0</accession>
<organism evidence="1 2">
    <name type="scientific">Brucella lupini</name>
    <dbReference type="NCBI Taxonomy" id="255457"/>
    <lineage>
        <taxon>Bacteria</taxon>
        <taxon>Pseudomonadati</taxon>
        <taxon>Pseudomonadota</taxon>
        <taxon>Alphaproteobacteria</taxon>
        <taxon>Hyphomicrobiales</taxon>
        <taxon>Brucellaceae</taxon>
        <taxon>Brucella/Ochrobactrum group</taxon>
        <taxon>Brucella</taxon>
    </lineage>
</organism>
<dbReference type="Pfam" id="PF21983">
    <property type="entry name" value="NikA-like"/>
    <property type="match status" value="1"/>
</dbReference>
<dbReference type="Proteomes" id="UP000216363">
    <property type="component" value="Unassembled WGS sequence"/>
</dbReference>
<dbReference type="AlphaFoldDB" id="A0A256H0J0"/>
<sequence>MVFRCTVSEKQALTARAARAGLPFATLMREALGLTEARRRRPVPKVDPDLVRAVARIGGNLNQTARWLNTAQVQGQLSAIEAITVAARLVAIERALSETLEQFTAKDGAPC</sequence>